<protein>
    <submittedName>
        <fullName evidence="1">Uncharacterized protein</fullName>
    </submittedName>
</protein>
<reference evidence="1" key="1">
    <citation type="submission" date="2021-02" db="EMBL/GenBank/DDBJ databases">
        <authorList>
            <consortium name="DOE Joint Genome Institute"/>
            <person name="Ahrendt S."/>
            <person name="Looney B.P."/>
            <person name="Miyauchi S."/>
            <person name="Morin E."/>
            <person name="Drula E."/>
            <person name="Courty P.E."/>
            <person name="Chicoki N."/>
            <person name="Fauchery L."/>
            <person name="Kohler A."/>
            <person name="Kuo A."/>
            <person name="Labutti K."/>
            <person name="Pangilinan J."/>
            <person name="Lipzen A."/>
            <person name="Riley R."/>
            <person name="Andreopoulos W."/>
            <person name="He G."/>
            <person name="Johnson J."/>
            <person name="Barry K.W."/>
            <person name="Grigoriev I.V."/>
            <person name="Nagy L."/>
            <person name="Hibbett D."/>
            <person name="Henrissat B."/>
            <person name="Matheny P.B."/>
            <person name="Labbe J."/>
            <person name="Martin F."/>
        </authorList>
    </citation>
    <scope>NUCLEOTIDE SEQUENCE</scope>
    <source>
        <strain evidence="1">EC-137</strain>
    </source>
</reference>
<name>A0ACB8Q6S0_9AGAM</name>
<dbReference type="EMBL" id="MU273965">
    <property type="protein sequence ID" value="KAI0027205.1"/>
    <property type="molecule type" value="Genomic_DNA"/>
</dbReference>
<keyword evidence="2" id="KW-1185">Reference proteome</keyword>
<sequence length="264" mass="28429">MSPVTIFIAILALFTSAGAGRFIPQQHNGLLVAAESRPHSPTVTCVPGALLVPSNTPVPHRKHADSARTQEDADNVISMLGDGASDASTVTAAPAVPVTPSIDAAPTTTPDFNYMVDRPLLGLFVALVMGTCLIKCGQGLGILPNFRKPKPDEVPRRSKTRSQDSRSFVWDDFVCLYDCLLWEGGMPPLPLECQRLDLKREERRRPRSTEDSDIATAAAQLAAQPEFIATVAAMPHEELVYMVALSYVGMKACVLQAAVPDHAK</sequence>
<organism evidence="1 2">
    <name type="scientific">Vararia minispora EC-137</name>
    <dbReference type="NCBI Taxonomy" id="1314806"/>
    <lineage>
        <taxon>Eukaryota</taxon>
        <taxon>Fungi</taxon>
        <taxon>Dikarya</taxon>
        <taxon>Basidiomycota</taxon>
        <taxon>Agaricomycotina</taxon>
        <taxon>Agaricomycetes</taxon>
        <taxon>Russulales</taxon>
        <taxon>Lachnocladiaceae</taxon>
        <taxon>Vararia</taxon>
    </lineage>
</organism>
<dbReference type="Proteomes" id="UP000814128">
    <property type="component" value="Unassembled WGS sequence"/>
</dbReference>
<comment type="caution">
    <text evidence="1">The sequence shown here is derived from an EMBL/GenBank/DDBJ whole genome shotgun (WGS) entry which is preliminary data.</text>
</comment>
<accession>A0ACB8Q6S0</accession>
<evidence type="ECO:0000313" key="1">
    <source>
        <dbReference type="EMBL" id="KAI0027205.1"/>
    </source>
</evidence>
<reference evidence="1" key="2">
    <citation type="journal article" date="2022" name="New Phytol.">
        <title>Evolutionary transition to the ectomycorrhizal habit in the genomes of a hyperdiverse lineage of mushroom-forming fungi.</title>
        <authorList>
            <person name="Looney B."/>
            <person name="Miyauchi S."/>
            <person name="Morin E."/>
            <person name="Drula E."/>
            <person name="Courty P.E."/>
            <person name="Kohler A."/>
            <person name="Kuo A."/>
            <person name="LaButti K."/>
            <person name="Pangilinan J."/>
            <person name="Lipzen A."/>
            <person name="Riley R."/>
            <person name="Andreopoulos W."/>
            <person name="He G."/>
            <person name="Johnson J."/>
            <person name="Nolan M."/>
            <person name="Tritt A."/>
            <person name="Barry K.W."/>
            <person name="Grigoriev I.V."/>
            <person name="Nagy L.G."/>
            <person name="Hibbett D."/>
            <person name="Henrissat B."/>
            <person name="Matheny P.B."/>
            <person name="Labbe J."/>
            <person name="Martin F.M."/>
        </authorList>
    </citation>
    <scope>NUCLEOTIDE SEQUENCE</scope>
    <source>
        <strain evidence="1">EC-137</strain>
    </source>
</reference>
<evidence type="ECO:0000313" key="2">
    <source>
        <dbReference type="Proteomes" id="UP000814128"/>
    </source>
</evidence>
<gene>
    <name evidence="1" type="ORF">K488DRAFT_74726</name>
</gene>
<proteinExistence type="predicted"/>